<evidence type="ECO:0000313" key="1">
    <source>
        <dbReference type="EMBL" id="MBE9040024.1"/>
    </source>
</evidence>
<dbReference type="Gene3D" id="3.40.50.150">
    <property type="entry name" value="Vaccinia Virus protein VP39"/>
    <property type="match status" value="1"/>
</dbReference>
<dbReference type="GO" id="GO:0008168">
    <property type="term" value="F:methyltransferase activity"/>
    <property type="evidence" value="ECO:0007669"/>
    <property type="project" value="UniProtKB-KW"/>
</dbReference>
<gene>
    <name evidence="1" type="ORF">IQ235_04355</name>
</gene>
<comment type="caution">
    <text evidence="1">The sequence shown here is derived from an EMBL/GenBank/DDBJ whole genome shotgun (WGS) entry which is preliminary data.</text>
</comment>
<dbReference type="GO" id="GO:0032259">
    <property type="term" value="P:methylation"/>
    <property type="evidence" value="ECO:0007669"/>
    <property type="project" value="UniProtKB-KW"/>
</dbReference>
<dbReference type="Proteomes" id="UP000621799">
    <property type="component" value="Unassembled WGS sequence"/>
</dbReference>
<dbReference type="Pfam" id="PF13578">
    <property type="entry name" value="Methyltransf_24"/>
    <property type="match status" value="1"/>
</dbReference>
<proteinExistence type="predicted"/>
<dbReference type="EMBL" id="JADEXN010000049">
    <property type="protein sequence ID" value="MBE9040024.1"/>
    <property type="molecule type" value="Genomic_DNA"/>
</dbReference>
<dbReference type="InterPro" id="IPR029063">
    <property type="entry name" value="SAM-dependent_MTases_sf"/>
</dbReference>
<reference evidence="1" key="1">
    <citation type="submission" date="2020-10" db="EMBL/GenBank/DDBJ databases">
        <authorList>
            <person name="Castelo-Branco R."/>
            <person name="Eusebio N."/>
            <person name="Adriana R."/>
            <person name="Vieira A."/>
            <person name="Brugerolle De Fraissinette N."/>
            <person name="Rezende De Castro R."/>
            <person name="Schneider M.P."/>
            <person name="Vasconcelos V."/>
            <person name="Leao P.N."/>
        </authorList>
    </citation>
    <scope>NUCLEOTIDE SEQUENCE</scope>
    <source>
        <strain evidence="1">LEGE 11467</strain>
    </source>
</reference>
<evidence type="ECO:0000313" key="2">
    <source>
        <dbReference type="Proteomes" id="UP000621799"/>
    </source>
</evidence>
<accession>A0A928VTE7</accession>
<name>A0A928VTE7_9CYAN</name>
<protein>
    <submittedName>
        <fullName evidence="1">Class I SAM-dependent methyltransferase</fullName>
    </submittedName>
</protein>
<keyword evidence="1" id="KW-0489">Methyltransferase</keyword>
<keyword evidence="2" id="KW-1185">Reference proteome</keyword>
<organism evidence="1 2">
    <name type="scientific">Zarconia navalis LEGE 11467</name>
    <dbReference type="NCBI Taxonomy" id="1828826"/>
    <lineage>
        <taxon>Bacteria</taxon>
        <taxon>Bacillati</taxon>
        <taxon>Cyanobacteriota</taxon>
        <taxon>Cyanophyceae</taxon>
        <taxon>Oscillatoriophycideae</taxon>
        <taxon>Oscillatoriales</taxon>
        <taxon>Oscillatoriales incertae sedis</taxon>
        <taxon>Zarconia</taxon>
        <taxon>Zarconia navalis</taxon>
    </lineage>
</organism>
<dbReference type="SUPFAM" id="SSF53335">
    <property type="entry name" value="S-adenosyl-L-methionine-dependent methyltransferases"/>
    <property type="match status" value="1"/>
</dbReference>
<keyword evidence="1" id="KW-0808">Transferase</keyword>
<sequence length="176" mass="20718">MSTNLISYFKLKKNVKNKLFCSDAWNFEGAEKKDFLGGHPYLKHSDYKEFVRESFIRNVKFFSGQDLPYAIELFSDDFFAEWIHGSQLTDIFGRSIQLGGSISFAFIDGNHQYDFVRRDFYNVDRLLEVGGFLLFDDSADGTQWEVKQVITEVLESERYELVKKNPNYFFKKLKHL</sequence>
<dbReference type="AlphaFoldDB" id="A0A928VTE7"/>